<protein>
    <submittedName>
        <fullName evidence="1">Uncharacterized protein</fullName>
    </submittedName>
</protein>
<sequence>MADSRAVRERTSEINSNIFDGWKKFATLLPNNWLVKTPQVLAPRRFGRQSAESERISEINCNFFKIRKLQENSFSSSPAV</sequence>
<dbReference type="EMBL" id="JAGTPW010000059">
    <property type="protein sequence ID" value="MBR8645955.1"/>
    <property type="molecule type" value="Genomic_DNA"/>
</dbReference>
<name>A0A941FQV0_9BACI</name>
<accession>A0A941FQV0</accession>
<evidence type="ECO:0000313" key="2">
    <source>
        <dbReference type="Proteomes" id="UP000680045"/>
    </source>
</evidence>
<reference evidence="1" key="1">
    <citation type="submission" date="2021-04" db="EMBL/GenBank/DDBJ databases">
        <title>Whole genome sequencing of Enterococci isolates from hospitalized patients.</title>
        <authorList>
            <person name="Ogoti B.M."/>
            <person name="Onyambu F.G."/>
        </authorList>
    </citation>
    <scope>NUCLEOTIDE SEQUENCE</scope>
    <source>
        <strain evidence="1">242</strain>
    </source>
</reference>
<evidence type="ECO:0000313" key="1">
    <source>
        <dbReference type="EMBL" id="MBR8645955.1"/>
    </source>
</evidence>
<dbReference type="Proteomes" id="UP000680045">
    <property type="component" value="Unassembled WGS sequence"/>
</dbReference>
<comment type="caution">
    <text evidence="1">The sequence shown here is derived from an EMBL/GenBank/DDBJ whole genome shotgun (WGS) entry which is preliminary data.</text>
</comment>
<dbReference type="AlphaFoldDB" id="A0A941FQV0"/>
<organism evidence="1 2">
    <name type="scientific">Peribacillus frigoritolerans</name>
    <dbReference type="NCBI Taxonomy" id="450367"/>
    <lineage>
        <taxon>Bacteria</taxon>
        <taxon>Bacillati</taxon>
        <taxon>Bacillota</taxon>
        <taxon>Bacilli</taxon>
        <taxon>Bacillales</taxon>
        <taxon>Bacillaceae</taxon>
        <taxon>Peribacillus</taxon>
    </lineage>
</organism>
<gene>
    <name evidence="1" type="ORF">KEH51_24470</name>
</gene>
<proteinExistence type="predicted"/>